<dbReference type="RefSeq" id="WP_378284176.1">
    <property type="nucleotide sequence ID" value="NZ_JBHSON010000032.1"/>
</dbReference>
<comment type="caution">
    <text evidence="1">The sequence shown here is derived from an EMBL/GenBank/DDBJ whole genome shotgun (WGS) entry which is preliminary data.</text>
</comment>
<dbReference type="Proteomes" id="UP001596074">
    <property type="component" value="Unassembled WGS sequence"/>
</dbReference>
<accession>A0ABW1A146</accession>
<reference evidence="2" key="1">
    <citation type="journal article" date="2019" name="Int. J. Syst. Evol. Microbiol.">
        <title>The Global Catalogue of Microorganisms (GCM) 10K type strain sequencing project: providing services to taxonomists for standard genome sequencing and annotation.</title>
        <authorList>
            <consortium name="The Broad Institute Genomics Platform"/>
            <consortium name="The Broad Institute Genome Sequencing Center for Infectious Disease"/>
            <person name="Wu L."/>
            <person name="Ma J."/>
        </authorList>
    </citation>
    <scope>NUCLEOTIDE SEQUENCE [LARGE SCALE GENOMIC DNA]</scope>
    <source>
        <strain evidence="2">KCTC 42087</strain>
    </source>
</reference>
<name>A0ABW1A146_9ACTN</name>
<gene>
    <name evidence="1" type="ORF">ACFPZN_23095</name>
</gene>
<proteinExistence type="predicted"/>
<keyword evidence="2" id="KW-1185">Reference proteome</keyword>
<dbReference type="PROSITE" id="PS51257">
    <property type="entry name" value="PROKAR_LIPOPROTEIN"/>
    <property type="match status" value="1"/>
</dbReference>
<sequence length="107" mass="11373">MRGLLLAVSTFAFGIACEPYLYGRDIFQGEGYTAASFQWDRRLQLARLLLRGAGIQQQPAAMPSLRPLQKVAPANPNGTGATLASKSLLPFRPPQGLMASLPASASA</sequence>
<evidence type="ECO:0000313" key="2">
    <source>
        <dbReference type="Proteomes" id="UP001596074"/>
    </source>
</evidence>
<evidence type="ECO:0000313" key="1">
    <source>
        <dbReference type="EMBL" id="MFC5748513.1"/>
    </source>
</evidence>
<dbReference type="EMBL" id="JBHSON010000032">
    <property type="protein sequence ID" value="MFC5748513.1"/>
    <property type="molecule type" value="Genomic_DNA"/>
</dbReference>
<protein>
    <submittedName>
        <fullName evidence="1">Uncharacterized protein</fullName>
    </submittedName>
</protein>
<organism evidence="1 2">
    <name type="scientific">Actinomadura rugatobispora</name>
    <dbReference type="NCBI Taxonomy" id="1994"/>
    <lineage>
        <taxon>Bacteria</taxon>
        <taxon>Bacillati</taxon>
        <taxon>Actinomycetota</taxon>
        <taxon>Actinomycetes</taxon>
        <taxon>Streptosporangiales</taxon>
        <taxon>Thermomonosporaceae</taxon>
        <taxon>Actinomadura</taxon>
    </lineage>
</organism>